<dbReference type="Pfam" id="PF01596">
    <property type="entry name" value="Methyltransf_3"/>
    <property type="match status" value="1"/>
</dbReference>
<organism evidence="4 5">
    <name type="scientific">Palleronia caenipelagi</name>
    <dbReference type="NCBI Taxonomy" id="2489174"/>
    <lineage>
        <taxon>Bacteria</taxon>
        <taxon>Pseudomonadati</taxon>
        <taxon>Pseudomonadota</taxon>
        <taxon>Alphaproteobacteria</taxon>
        <taxon>Rhodobacterales</taxon>
        <taxon>Roseobacteraceae</taxon>
        <taxon>Palleronia</taxon>
    </lineage>
</organism>
<dbReference type="EMBL" id="VFSV01000126">
    <property type="protein sequence ID" value="TRD13588.1"/>
    <property type="molecule type" value="Genomic_DNA"/>
</dbReference>
<dbReference type="Gene3D" id="3.40.50.150">
    <property type="entry name" value="Vaccinia Virus protein VP39"/>
    <property type="match status" value="1"/>
</dbReference>
<keyword evidence="2" id="KW-0808">Transferase</keyword>
<evidence type="ECO:0000256" key="2">
    <source>
        <dbReference type="ARBA" id="ARBA00022679"/>
    </source>
</evidence>
<dbReference type="RefSeq" id="WP_142836401.1">
    <property type="nucleotide sequence ID" value="NZ_VFSV01000126.1"/>
</dbReference>
<evidence type="ECO:0000256" key="1">
    <source>
        <dbReference type="ARBA" id="ARBA00022603"/>
    </source>
</evidence>
<gene>
    <name evidence="4" type="ORF">FEV53_20195</name>
</gene>
<keyword evidence="5" id="KW-1185">Reference proteome</keyword>
<reference evidence="4 5" key="1">
    <citation type="submission" date="2019-06" db="EMBL/GenBank/DDBJ databases">
        <title>Paenimaribius caenipelagi gen. nov., sp. nov., isolated from a tidal flat.</title>
        <authorList>
            <person name="Yoon J.-H."/>
        </authorList>
    </citation>
    <scope>NUCLEOTIDE SEQUENCE [LARGE SCALE GENOMIC DNA]</scope>
    <source>
        <strain evidence="4 5">JBTF-M29</strain>
    </source>
</reference>
<dbReference type="InterPro" id="IPR029063">
    <property type="entry name" value="SAM-dependent_MTases_sf"/>
</dbReference>
<dbReference type="Proteomes" id="UP000318590">
    <property type="component" value="Unassembled WGS sequence"/>
</dbReference>
<protein>
    <recommendedName>
        <fullName evidence="6">FkbM family methyltransferase</fullName>
    </recommendedName>
</protein>
<name>A0A547PHI3_9RHOB</name>
<comment type="caution">
    <text evidence="4">The sequence shown here is derived from an EMBL/GenBank/DDBJ whole genome shotgun (WGS) entry which is preliminary data.</text>
</comment>
<evidence type="ECO:0008006" key="6">
    <source>
        <dbReference type="Google" id="ProtNLM"/>
    </source>
</evidence>
<accession>A0A547PHI3</accession>
<proteinExistence type="predicted"/>
<dbReference type="GO" id="GO:0032259">
    <property type="term" value="P:methylation"/>
    <property type="evidence" value="ECO:0007669"/>
    <property type="project" value="UniProtKB-KW"/>
</dbReference>
<dbReference type="InterPro" id="IPR002935">
    <property type="entry name" value="SAM_O-MeTrfase"/>
</dbReference>
<sequence length="269" mass="30149">MTRPTAHDPITRQVRQTVSDLIAGDPSPQHLRLALRTLAKWRCHVLTQQVLNRSGSRVQSGPFAGMIYDGPQSEGARIPRLLGYYEKTLVPYINLIISGGYEQVMDIGSAEGYYAVGMALRMPTARIMAYEIDPNARALLKRLVQSNGVSARVDLFDACTHDSFALCTQCKTAIICDIEGAEDTLLDPARAPGLRDADLLVETHPGSVRGVMSRLRERFAATHDVTVIGRHCDTESLPDWMEQLDDMDRMLALWEWRATPTPWLWMVRK</sequence>
<dbReference type="OrthoDB" id="7343073at2"/>
<keyword evidence="3" id="KW-0949">S-adenosyl-L-methionine</keyword>
<evidence type="ECO:0000256" key="3">
    <source>
        <dbReference type="ARBA" id="ARBA00022691"/>
    </source>
</evidence>
<evidence type="ECO:0000313" key="5">
    <source>
        <dbReference type="Proteomes" id="UP000318590"/>
    </source>
</evidence>
<dbReference type="GO" id="GO:0008171">
    <property type="term" value="F:O-methyltransferase activity"/>
    <property type="evidence" value="ECO:0007669"/>
    <property type="project" value="InterPro"/>
</dbReference>
<evidence type="ECO:0000313" key="4">
    <source>
        <dbReference type="EMBL" id="TRD13588.1"/>
    </source>
</evidence>
<dbReference type="SUPFAM" id="SSF53335">
    <property type="entry name" value="S-adenosyl-L-methionine-dependent methyltransferases"/>
    <property type="match status" value="1"/>
</dbReference>
<keyword evidence="1" id="KW-0489">Methyltransferase</keyword>
<dbReference type="AlphaFoldDB" id="A0A547PHI3"/>